<name>A0AAE0Y6C1_9GAST</name>
<gene>
    <name evidence="2" type="ORF">RRG08_003504</name>
</gene>
<feature type="region of interest" description="Disordered" evidence="1">
    <location>
        <begin position="87"/>
        <end position="106"/>
    </location>
</feature>
<dbReference type="Proteomes" id="UP001283361">
    <property type="component" value="Unassembled WGS sequence"/>
</dbReference>
<proteinExistence type="predicted"/>
<evidence type="ECO:0000256" key="1">
    <source>
        <dbReference type="SAM" id="MobiDB-lite"/>
    </source>
</evidence>
<accession>A0AAE0Y6C1</accession>
<dbReference type="EMBL" id="JAWDGP010006844">
    <property type="protein sequence ID" value="KAK3734597.1"/>
    <property type="molecule type" value="Genomic_DNA"/>
</dbReference>
<sequence length="106" mass="11920">MRLKSKVRKLTQVQTKLPSRSLRDCSGTQSVAVESLSPKRLFHTSQSVLVTQIGWSVTLINLVNTSTRCYTDLHLQHPPSLGVREFMGQGEEAHSRDNKDAKMPIM</sequence>
<evidence type="ECO:0000313" key="3">
    <source>
        <dbReference type="Proteomes" id="UP001283361"/>
    </source>
</evidence>
<dbReference type="AlphaFoldDB" id="A0AAE0Y6C1"/>
<evidence type="ECO:0000313" key="2">
    <source>
        <dbReference type="EMBL" id="KAK3734597.1"/>
    </source>
</evidence>
<reference evidence="2" key="1">
    <citation type="journal article" date="2023" name="G3 (Bethesda)">
        <title>A reference genome for the long-term kleptoplast-retaining sea slug Elysia crispata morphotype clarki.</title>
        <authorList>
            <person name="Eastman K.E."/>
            <person name="Pendleton A.L."/>
            <person name="Shaikh M.A."/>
            <person name="Suttiyut T."/>
            <person name="Ogas R."/>
            <person name="Tomko P."/>
            <person name="Gavelis G."/>
            <person name="Widhalm J.R."/>
            <person name="Wisecaver J.H."/>
        </authorList>
    </citation>
    <scope>NUCLEOTIDE SEQUENCE</scope>
    <source>
        <strain evidence="2">ECLA1</strain>
    </source>
</reference>
<feature type="compositionally biased region" description="Basic and acidic residues" evidence="1">
    <location>
        <begin position="91"/>
        <end position="106"/>
    </location>
</feature>
<comment type="caution">
    <text evidence="2">The sequence shown here is derived from an EMBL/GenBank/DDBJ whole genome shotgun (WGS) entry which is preliminary data.</text>
</comment>
<organism evidence="2 3">
    <name type="scientific">Elysia crispata</name>
    <name type="common">lettuce slug</name>
    <dbReference type="NCBI Taxonomy" id="231223"/>
    <lineage>
        <taxon>Eukaryota</taxon>
        <taxon>Metazoa</taxon>
        <taxon>Spiralia</taxon>
        <taxon>Lophotrochozoa</taxon>
        <taxon>Mollusca</taxon>
        <taxon>Gastropoda</taxon>
        <taxon>Heterobranchia</taxon>
        <taxon>Euthyneura</taxon>
        <taxon>Panpulmonata</taxon>
        <taxon>Sacoglossa</taxon>
        <taxon>Placobranchoidea</taxon>
        <taxon>Plakobranchidae</taxon>
        <taxon>Elysia</taxon>
    </lineage>
</organism>
<keyword evidence="3" id="KW-1185">Reference proteome</keyword>
<protein>
    <submittedName>
        <fullName evidence="2">Uncharacterized protein</fullName>
    </submittedName>
</protein>